<keyword evidence="4" id="KW-0274">FAD</keyword>
<dbReference type="Proteomes" id="UP000664417">
    <property type="component" value="Unassembled WGS sequence"/>
</dbReference>
<name>A0A8J7U6R7_9BACT</name>
<dbReference type="PRINTS" id="PR00368">
    <property type="entry name" value="FADPNR"/>
</dbReference>
<dbReference type="Gene3D" id="3.50.50.100">
    <property type="match status" value="1"/>
</dbReference>
<comment type="cofactor">
    <cofactor evidence="1">
        <name>FAD</name>
        <dbReference type="ChEBI" id="CHEBI:57692"/>
    </cofactor>
</comment>
<comment type="similarity">
    <text evidence="2">Belongs to the NADH dehydrogenase family.</text>
</comment>
<accession>A0A8J7U6R7</accession>
<protein>
    <submittedName>
        <fullName evidence="7">NAD(P)/FAD-dependent oxidoreductase</fullName>
    </submittedName>
</protein>
<comment type="caution">
    <text evidence="7">The sequence shown here is derived from an EMBL/GenBank/DDBJ whole genome shotgun (WGS) entry which is preliminary data.</text>
</comment>
<evidence type="ECO:0000313" key="7">
    <source>
        <dbReference type="EMBL" id="MBO1321718.1"/>
    </source>
</evidence>
<evidence type="ECO:0000259" key="6">
    <source>
        <dbReference type="Pfam" id="PF07992"/>
    </source>
</evidence>
<evidence type="ECO:0000256" key="1">
    <source>
        <dbReference type="ARBA" id="ARBA00001974"/>
    </source>
</evidence>
<dbReference type="InterPro" id="IPR051169">
    <property type="entry name" value="NADH-Q_oxidoreductase"/>
</dbReference>
<feature type="domain" description="FAD/NAD(P)-binding" evidence="6">
    <location>
        <begin position="8"/>
        <end position="334"/>
    </location>
</feature>
<dbReference type="PANTHER" id="PTHR42913:SF3">
    <property type="entry name" value="64 KDA MITOCHONDRIAL NADH DEHYDROGENASE (EUROFUNG)"/>
    <property type="match status" value="1"/>
</dbReference>
<dbReference type="Pfam" id="PF07992">
    <property type="entry name" value="Pyr_redox_2"/>
    <property type="match status" value="1"/>
</dbReference>
<dbReference type="GO" id="GO:0019646">
    <property type="term" value="P:aerobic electron transport chain"/>
    <property type="evidence" value="ECO:0007669"/>
    <property type="project" value="TreeGrafter"/>
</dbReference>
<evidence type="ECO:0000256" key="3">
    <source>
        <dbReference type="ARBA" id="ARBA00022630"/>
    </source>
</evidence>
<dbReference type="GO" id="GO:0003955">
    <property type="term" value="F:NAD(P)H dehydrogenase (quinone) activity"/>
    <property type="evidence" value="ECO:0007669"/>
    <property type="project" value="TreeGrafter"/>
</dbReference>
<evidence type="ECO:0000256" key="2">
    <source>
        <dbReference type="ARBA" id="ARBA00005272"/>
    </source>
</evidence>
<dbReference type="InterPro" id="IPR023753">
    <property type="entry name" value="FAD/NAD-binding_dom"/>
</dbReference>
<reference evidence="7" key="1">
    <citation type="submission" date="2021-03" db="EMBL/GenBank/DDBJ databases">
        <authorList>
            <person name="Wang G."/>
        </authorList>
    </citation>
    <scope>NUCLEOTIDE SEQUENCE</scope>
    <source>
        <strain evidence="7">KCTC 12899</strain>
    </source>
</reference>
<evidence type="ECO:0000313" key="8">
    <source>
        <dbReference type="Proteomes" id="UP000664417"/>
    </source>
</evidence>
<dbReference type="InterPro" id="IPR036188">
    <property type="entry name" value="FAD/NAD-bd_sf"/>
</dbReference>
<dbReference type="PRINTS" id="PR00411">
    <property type="entry name" value="PNDRDTASEI"/>
</dbReference>
<dbReference type="EMBL" id="JAFREP010000027">
    <property type="protein sequence ID" value="MBO1321718.1"/>
    <property type="molecule type" value="Genomic_DNA"/>
</dbReference>
<organism evidence="7 8">
    <name type="scientific">Acanthopleuribacter pedis</name>
    <dbReference type="NCBI Taxonomy" id="442870"/>
    <lineage>
        <taxon>Bacteria</taxon>
        <taxon>Pseudomonadati</taxon>
        <taxon>Acidobacteriota</taxon>
        <taxon>Holophagae</taxon>
        <taxon>Acanthopleuribacterales</taxon>
        <taxon>Acanthopleuribacteraceae</taxon>
        <taxon>Acanthopleuribacter</taxon>
    </lineage>
</organism>
<keyword evidence="8" id="KW-1185">Reference proteome</keyword>
<evidence type="ECO:0000256" key="5">
    <source>
        <dbReference type="ARBA" id="ARBA00023002"/>
    </source>
</evidence>
<evidence type="ECO:0000256" key="4">
    <source>
        <dbReference type="ARBA" id="ARBA00022827"/>
    </source>
</evidence>
<keyword evidence="3" id="KW-0285">Flavoprotein</keyword>
<dbReference type="AlphaFoldDB" id="A0A8J7U6R7"/>
<dbReference type="RefSeq" id="WP_207861691.1">
    <property type="nucleotide sequence ID" value="NZ_JAFREP010000027.1"/>
</dbReference>
<dbReference type="PANTHER" id="PTHR42913">
    <property type="entry name" value="APOPTOSIS-INDUCING FACTOR 1"/>
    <property type="match status" value="1"/>
</dbReference>
<dbReference type="SUPFAM" id="SSF51905">
    <property type="entry name" value="FAD/NAD(P)-binding domain"/>
    <property type="match status" value="1"/>
</dbReference>
<keyword evidence="5" id="KW-0560">Oxidoreductase</keyword>
<proteinExistence type="inferred from homology"/>
<sequence>MVDPAQKHLVIVGGGFAGLYAAKHLKNTNLRITLIDRRNFHLFQPLLYQVATGGLSPGDIAYPLRAVLKGNPRAHVIQDKVVDVLPDQKRVVLREGGELSFDYLLLATGVRHQYFGNEHWSDAAPGLKTIEDALEVRRRILSAFEEAERTEDPERRKYLLRFVIVGAGPTGVELAGALGELAHYTMRRNFRTIDPADAEVILVEGSDRVLPPYAPVLSAKAQRALEKLGVTVMSGTRVTDISSNTITLQRGDGEPESLAAGTVLWAAGVKATAFGRRVAEQTGAETDRAGRIKVTPELTIPGHPYIYVLGDLAHIEQKNGNLVPGVAPAAMQMGKYAAKAVAARLAGKEPAPFRYFDKGSMAVIGRNAAIAQIANLKLSGFPAWMIWAFIHIHFLIEFGNKMVVSMQWGWNYFTRKRGARLITGKFTPNPD</sequence>
<gene>
    <name evidence="7" type="ORF">J3U88_24780</name>
</gene>